<dbReference type="AlphaFoldDB" id="A0A0E0CXP0"/>
<reference evidence="2" key="2">
    <citation type="submission" date="2018-05" db="EMBL/GenBank/DDBJ databases">
        <title>OmerRS3 (Oryza meridionalis Reference Sequence Version 3).</title>
        <authorList>
            <person name="Zhang J."/>
            <person name="Kudrna D."/>
            <person name="Lee S."/>
            <person name="Talag J."/>
            <person name="Welchert J."/>
            <person name="Wing R.A."/>
        </authorList>
    </citation>
    <scope>NUCLEOTIDE SEQUENCE [LARGE SCALE GENOMIC DNA]</scope>
    <source>
        <strain evidence="2">cv. OR44</strain>
    </source>
</reference>
<proteinExistence type="predicted"/>
<protein>
    <submittedName>
        <fullName evidence="2">Uncharacterized protein</fullName>
    </submittedName>
</protein>
<keyword evidence="3" id="KW-1185">Reference proteome</keyword>
<organism evidence="2">
    <name type="scientific">Oryza meridionalis</name>
    <dbReference type="NCBI Taxonomy" id="40149"/>
    <lineage>
        <taxon>Eukaryota</taxon>
        <taxon>Viridiplantae</taxon>
        <taxon>Streptophyta</taxon>
        <taxon>Embryophyta</taxon>
        <taxon>Tracheophyta</taxon>
        <taxon>Spermatophyta</taxon>
        <taxon>Magnoliopsida</taxon>
        <taxon>Liliopsida</taxon>
        <taxon>Poales</taxon>
        <taxon>Poaceae</taxon>
        <taxon>BOP clade</taxon>
        <taxon>Oryzoideae</taxon>
        <taxon>Oryzeae</taxon>
        <taxon>Oryzinae</taxon>
        <taxon>Oryza</taxon>
    </lineage>
</organism>
<evidence type="ECO:0000256" key="1">
    <source>
        <dbReference type="SAM" id="MobiDB-lite"/>
    </source>
</evidence>
<dbReference type="Gramene" id="OMERI03G09170.1">
    <property type="protein sequence ID" value="OMERI03G09170.1"/>
    <property type="gene ID" value="OMERI03G09170"/>
</dbReference>
<feature type="region of interest" description="Disordered" evidence="1">
    <location>
        <begin position="1"/>
        <end position="83"/>
    </location>
</feature>
<sequence length="161" mass="17112">MKPKPLPLAATTTTYRRRSKPNPMRKATKPPSPSPLPKRQARGNLPLPHTGPLTRASHHLPLNPGPTPEDAPQLDGEEREAPPRAQIEAAKLSLVSEEVEAALLRGAGVHVVPSFGGKPPDSISKMASSMRASSSVALEQESACGGAALGTWRRRKGDRGE</sequence>
<dbReference type="STRING" id="40149.A0A0E0CXP0"/>
<name>A0A0E0CXP0_9ORYZ</name>
<dbReference type="HOGENOM" id="CLU_1646387_0_0_1"/>
<reference evidence="2" key="1">
    <citation type="submission" date="2015-04" db="UniProtKB">
        <authorList>
            <consortium name="EnsemblPlants"/>
        </authorList>
    </citation>
    <scope>IDENTIFICATION</scope>
</reference>
<evidence type="ECO:0000313" key="2">
    <source>
        <dbReference type="EnsemblPlants" id="OMERI03G09170.1"/>
    </source>
</evidence>
<accession>A0A0E0CXP0</accession>
<dbReference type="Proteomes" id="UP000008021">
    <property type="component" value="Chromosome 3"/>
</dbReference>
<dbReference type="EnsemblPlants" id="OMERI03G09170.1">
    <property type="protein sequence ID" value="OMERI03G09170.1"/>
    <property type="gene ID" value="OMERI03G09170"/>
</dbReference>
<evidence type="ECO:0000313" key="3">
    <source>
        <dbReference type="Proteomes" id="UP000008021"/>
    </source>
</evidence>